<dbReference type="PANTHER" id="PTHR45526">
    <property type="entry name" value="TRANSCRIPTIONAL REGULATORY PROTEIN DPIA"/>
    <property type="match status" value="1"/>
</dbReference>
<dbReference type="InterPro" id="IPR036388">
    <property type="entry name" value="WH-like_DNA-bd_sf"/>
</dbReference>
<keyword evidence="6 9" id="KW-0238">DNA-binding</keyword>
<dbReference type="Gene3D" id="3.40.50.2300">
    <property type="match status" value="1"/>
</dbReference>
<name>A0A839RHH9_9ACTN</name>
<dbReference type="GO" id="GO:0003700">
    <property type="term" value="F:DNA-binding transcription factor activity"/>
    <property type="evidence" value="ECO:0007669"/>
    <property type="project" value="InterPro"/>
</dbReference>
<keyword evidence="4 9" id="KW-0902">Two-component regulatory system</keyword>
<dbReference type="InterPro" id="IPR051271">
    <property type="entry name" value="2C-system_Tx_regulators"/>
</dbReference>
<dbReference type="InterPro" id="IPR024187">
    <property type="entry name" value="Sig_transdc_resp-reg_cit/mal"/>
</dbReference>
<keyword evidence="7 9" id="KW-0010">Activator</keyword>
<evidence type="ECO:0000256" key="6">
    <source>
        <dbReference type="ARBA" id="ARBA00023125"/>
    </source>
</evidence>
<keyword evidence="13" id="KW-1185">Reference proteome</keyword>
<evidence type="ECO:0000313" key="12">
    <source>
        <dbReference type="EMBL" id="MBB3036212.1"/>
    </source>
</evidence>
<protein>
    <recommendedName>
        <fullName evidence="9">Transcriptional regulatory protein</fullName>
    </recommendedName>
</protein>
<dbReference type="SMART" id="SM00448">
    <property type="entry name" value="REC"/>
    <property type="match status" value="1"/>
</dbReference>
<keyword evidence="5 9" id="KW-0805">Transcription regulation</keyword>
<dbReference type="SUPFAM" id="SSF52172">
    <property type="entry name" value="CheY-like"/>
    <property type="match status" value="1"/>
</dbReference>
<dbReference type="InterPro" id="IPR036390">
    <property type="entry name" value="WH_DNA-bd_sf"/>
</dbReference>
<dbReference type="AlphaFoldDB" id="A0A839RHH9"/>
<dbReference type="GO" id="GO:0005737">
    <property type="term" value="C:cytoplasm"/>
    <property type="evidence" value="ECO:0007669"/>
    <property type="project" value="UniProtKB-SubCell"/>
</dbReference>
<comment type="subcellular location">
    <subcellularLocation>
        <location evidence="1 9">Cytoplasm</location>
    </subcellularLocation>
</comment>
<dbReference type="SUPFAM" id="SSF46785">
    <property type="entry name" value="Winged helix' DNA-binding domain"/>
    <property type="match status" value="1"/>
</dbReference>
<dbReference type="Pfam" id="PF00072">
    <property type="entry name" value="Response_reg"/>
    <property type="match status" value="1"/>
</dbReference>
<evidence type="ECO:0000256" key="9">
    <source>
        <dbReference type="PIRNR" id="PIRNR006171"/>
    </source>
</evidence>
<reference evidence="12 13" key="1">
    <citation type="submission" date="2020-08" db="EMBL/GenBank/DDBJ databases">
        <title>Sequencing the genomes of 1000 actinobacteria strains.</title>
        <authorList>
            <person name="Klenk H.-P."/>
        </authorList>
    </citation>
    <scope>NUCLEOTIDE SEQUENCE [LARGE SCALE GENOMIC DNA]</scope>
    <source>
        <strain evidence="12 13">DSM 45258</strain>
    </source>
</reference>
<evidence type="ECO:0000256" key="3">
    <source>
        <dbReference type="ARBA" id="ARBA00022553"/>
    </source>
</evidence>
<feature type="modified residue" description="4-aspartylphosphate" evidence="10">
    <location>
        <position position="54"/>
    </location>
</feature>
<sequence>MIKTLIVEDDARIADAHAQYVARVSGFAVAGVVSSGARAWEFLGAHDVDLILLDFYLPDMTGLDVCRGLRARGHLVDIIAITSARDVQIVRSVVAYGVVHYLLKPFTFAAFKAKLESYREFREQLTQSGTDTAQQDVDRALGALRGGHSAPPPKGMSETTLTAVVDALRMHTEAGISASDLADELGMARVTTRRYLEHLVEQGVADRAPRYGSQGRPEMIFRWRRR</sequence>
<evidence type="ECO:0000256" key="10">
    <source>
        <dbReference type="PROSITE-ProRule" id="PRU00169"/>
    </source>
</evidence>
<keyword evidence="2 9" id="KW-0963">Cytoplasm</keyword>
<comment type="caution">
    <text evidence="12">The sequence shown here is derived from an EMBL/GenBank/DDBJ whole genome shotgun (WGS) entry which is preliminary data.</text>
</comment>
<dbReference type="EMBL" id="JACHWS010000001">
    <property type="protein sequence ID" value="MBB3036212.1"/>
    <property type="molecule type" value="Genomic_DNA"/>
</dbReference>
<dbReference type="CDD" id="cd19925">
    <property type="entry name" value="REC_citrate_TCS"/>
    <property type="match status" value="1"/>
</dbReference>
<evidence type="ECO:0000256" key="8">
    <source>
        <dbReference type="ARBA" id="ARBA00023163"/>
    </source>
</evidence>
<dbReference type="InterPro" id="IPR001789">
    <property type="entry name" value="Sig_transdc_resp-reg_receiver"/>
</dbReference>
<evidence type="ECO:0000256" key="5">
    <source>
        <dbReference type="ARBA" id="ARBA00023015"/>
    </source>
</evidence>
<feature type="domain" description="Response regulatory" evidence="11">
    <location>
        <begin position="3"/>
        <end position="119"/>
    </location>
</feature>
<evidence type="ECO:0000259" key="11">
    <source>
        <dbReference type="PROSITE" id="PS50110"/>
    </source>
</evidence>
<evidence type="ECO:0000256" key="7">
    <source>
        <dbReference type="ARBA" id="ARBA00023159"/>
    </source>
</evidence>
<keyword evidence="8 9" id="KW-0804">Transcription</keyword>
<dbReference type="GO" id="GO:0003677">
    <property type="term" value="F:DNA binding"/>
    <property type="evidence" value="ECO:0007669"/>
    <property type="project" value="UniProtKB-KW"/>
</dbReference>
<dbReference type="Pfam" id="PF09339">
    <property type="entry name" value="HTH_IclR"/>
    <property type="match status" value="1"/>
</dbReference>
<evidence type="ECO:0000256" key="2">
    <source>
        <dbReference type="ARBA" id="ARBA00022490"/>
    </source>
</evidence>
<proteinExistence type="predicted"/>
<evidence type="ECO:0000256" key="4">
    <source>
        <dbReference type="ARBA" id="ARBA00023012"/>
    </source>
</evidence>
<dbReference type="RefSeq" id="WP_064440142.1">
    <property type="nucleotide sequence ID" value="NZ_BDDI01000007.1"/>
</dbReference>
<dbReference type="PANTHER" id="PTHR45526:SF1">
    <property type="entry name" value="TRANSCRIPTIONAL REGULATORY PROTEIN DCUR-RELATED"/>
    <property type="match status" value="1"/>
</dbReference>
<evidence type="ECO:0000256" key="1">
    <source>
        <dbReference type="ARBA" id="ARBA00004496"/>
    </source>
</evidence>
<dbReference type="PIRSF" id="PIRSF006171">
    <property type="entry name" value="RR_citrat_malat"/>
    <property type="match status" value="1"/>
</dbReference>
<dbReference type="OrthoDB" id="7187989at2"/>
<accession>A0A839RHH9</accession>
<gene>
    <name evidence="12" type="ORF">FHU29_000646</name>
</gene>
<organism evidence="12 13">
    <name type="scientific">Hoyosella altamirensis</name>
    <dbReference type="NCBI Taxonomy" id="616997"/>
    <lineage>
        <taxon>Bacteria</taxon>
        <taxon>Bacillati</taxon>
        <taxon>Actinomycetota</taxon>
        <taxon>Actinomycetes</taxon>
        <taxon>Mycobacteriales</taxon>
        <taxon>Hoyosellaceae</taxon>
        <taxon>Hoyosella</taxon>
    </lineage>
</organism>
<evidence type="ECO:0000313" key="13">
    <source>
        <dbReference type="Proteomes" id="UP000567922"/>
    </source>
</evidence>
<dbReference type="GO" id="GO:0000156">
    <property type="term" value="F:phosphorelay response regulator activity"/>
    <property type="evidence" value="ECO:0007669"/>
    <property type="project" value="TreeGrafter"/>
</dbReference>
<dbReference type="Proteomes" id="UP000567922">
    <property type="component" value="Unassembled WGS sequence"/>
</dbReference>
<dbReference type="Gene3D" id="1.10.10.10">
    <property type="entry name" value="Winged helix-like DNA-binding domain superfamily/Winged helix DNA-binding domain"/>
    <property type="match status" value="1"/>
</dbReference>
<dbReference type="PROSITE" id="PS50110">
    <property type="entry name" value="RESPONSE_REGULATORY"/>
    <property type="match status" value="1"/>
</dbReference>
<dbReference type="InterPro" id="IPR005471">
    <property type="entry name" value="Tscrpt_reg_IclR_N"/>
</dbReference>
<keyword evidence="3 10" id="KW-0597">Phosphoprotein</keyword>
<dbReference type="InterPro" id="IPR011006">
    <property type="entry name" value="CheY-like_superfamily"/>
</dbReference>